<evidence type="ECO:0000256" key="2">
    <source>
        <dbReference type="ARBA" id="ARBA00023125"/>
    </source>
</evidence>
<dbReference type="InterPro" id="IPR044068">
    <property type="entry name" value="CB"/>
</dbReference>
<gene>
    <name evidence="6" type="ordered locus">Alide2_2766</name>
</gene>
<dbReference type="InterPro" id="IPR010998">
    <property type="entry name" value="Integrase_recombinase_N"/>
</dbReference>
<dbReference type="Pfam" id="PF12834">
    <property type="entry name" value="Phage_int_SAM_2"/>
    <property type="match status" value="1"/>
</dbReference>
<protein>
    <recommendedName>
        <fullName evidence="5">Core-binding (CB) domain-containing protein</fullName>
    </recommendedName>
</protein>
<dbReference type="InterPro" id="IPR011010">
    <property type="entry name" value="DNA_brk_join_enz"/>
</dbReference>
<dbReference type="SUPFAM" id="SSF56349">
    <property type="entry name" value="DNA breaking-rejoining enzymes"/>
    <property type="match status" value="1"/>
</dbReference>
<feature type="compositionally biased region" description="Polar residues" evidence="4">
    <location>
        <begin position="1"/>
        <end position="12"/>
    </location>
</feature>
<evidence type="ECO:0000256" key="3">
    <source>
        <dbReference type="PROSITE-ProRule" id="PRU01248"/>
    </source>
</evidence>
<dbReference type="InterPro" id="IPR024457">
    <property type="entry name" value="Putative_integrase_N"/>
</dbReference>
<reference evidence="6 7" key="2">
    <citation type="submission" date="2011-04" db="EMBL/GenBank/DDBJ databases">
        <title>Complete sequence of chromosome of Alicycliphilus denitrificans K601.</title>
        <authorList>
            <consortium name="US DOE Joint Genome Institute"/>
            <person name="Lucas S."/>
            <person name="Han J."/>
            <person name="Lapidus A."/>
            <person name="Cheng J.-F."/>
            <person name="Goodwin L."/>
            <person name="Pitluck S."/>
            <person name="Peters L."/>
            <person name="Zeytun A."/>
            <person name="Detter J.C."/>
            <person name="Han C."/>
            <person name="Tapia R."/>
            <person name="Land M."/>
            <person name="Hauser L."/>
            <person name="Kyrpides N."/>
            <person name="Ivanova N."/>
            <person name="Mikhailova N."/>
            <person name="Pagani I."/>
            <person name="Oosterkamp M."/>
            <person name="Pieper D."/>
            <person name="van Berkel W."/>
            <person name="Langenhoff A."/>
            <person name="Smidt H."/>
            <person name="Stams A."/>
            <person name="Woyke T."/>
        </authorList>
    </citation>
    <scope>NUCLEOTIDE SEQUENCE [LARGE SCALE GENOMIC DNA]</scope>
    <source>
        <strain evidence="7">DSM 14773 / CIP 107495 / K601</strain>
    </source>
</reference>
<feature type="region of interest" description="Disordered" evidence="4">
    <location>
        <begin position="1"/>
        <end position="23"/>
    </location>
</feature>
<accession>F4GGG3</accession>
<proteinExistence type="predicted"/>
<dbReference type="GO" id="GO:0015074">
    <property type="term" value="P:DNA integration"/>
    <property type="evidence" value="ECO:0007669"/>
    <property type="project" value="UniProtKB-KW"/>
</dbReference>
<evidence type="ECO:0000256" key="1">
    <source>
        <dbReference type="ARBA" id="ARBA00022908"/>
    </source>
</evidence>
<dbReference type="PROSITE" id="PS51900">
    <property type="entry name" value="CB"/>
    <property type="match status" value="1"/>
</dbReference>
<organism evidence="6 7">
    <name type="scientific">Alicycliphilus denitrificans (strain DSM 14773 / CIP 107495 / K601)</name>
    <dbReference type="NCBI Taxonomy" id="596154"/>
    <lineage>
        <taxon>Bacteria</taxon>
        <taxon>Pseudomonadati</taxon>
        <taxon>Pseudomonadota</taxon>
        <taxon>Betaproteobacteria</taxon>
        <taxon>Burkholderiales</taxon>
        <taxon>Comamonadaceae</taxon>
        <taxon>Alicycliphilus</taxon>
    </lineage>
</organism>
<feature type="domain" description="Core-binding (CB)" evidence="5">
    <location>
        <begin position="49"/>
        <end position="140"/>
    </location>
</feature>
<dbReference type="RefSeq" id="WP_013722319.1">
    <property type="nucleotide sequence ID" value="NC_015422.1"/>
</dbReference>
<dbReference type="OrthoDB" id="5394387at2"/>
<keyword evidence="7" id="KW-1185">Reference proteome</keyword>
<name>F4GGG3_ALIDK</name>
<sequence>MTNPSTQSTNPISARRIPGTDRPRRQAWIDKTPQEILARLRPGHADPMRVLETLIELFNTRHTAREKTVSHKTRAERARFLRRFFLDLKLKAGFHTMPDPRNLGQKHLHAMVQVWQREHLAPATIQTYLSFLRGLASWMNKPGLVLLPVRYGLCLEEYQRHEYAQHDKSWSAHGIDVEAILAQVTQYDARIAASMRLMHTLALRRKESVMFRPFEHVAPFEDTGLPAERRKADEYVWIKGKGGRVRWIALETEQQRASVALARALVTSRDAHLGHPALDLKRNLRRLDYALEKFGITKRLAGTTGHGLRHGNVNDLYESIAGVPSPVRGGGTVAVHVDRAARLAVSERAGHSRARASGAYIGAVLPKQPMGSRGPTALL</sequence>
<dbReference type="GO" id="GO:0003677">
    <property type="term" value="F:DNA binding"/>
    <property type="evidence" value="ECO:0007669"/>
    <property type="project" value="UniProtKB-UniRule"/>
</dbReference>
<evidence type="ECO:0000313" key="7">
    <source>
        <dbReference type="Proteomes" id="UP000007938"/>
    </source>
</evidence>
<keyword evidence="2 3" id="KW-0238">DNA-binding</keyword>
<reference evidence="6 7" key="1">
    <citation type="journal article" date="2011" name="J. Bacteriol.">
        <title>Genome Sequences of Alicycliphilus denitrificans Strains BC and K601T.</title>
        <authorList>
            <person name="Oosterkamp M.J."/>
            <person name="Veuskens T."/>
            <person name="Plugge C.M."/>
            <person name="Langenhoff A.A."/>
            <person name="Gerritse J."/>
            <person name="van Berkel W.J."/>
            <person name="Pieper D.H."/>
            <person name="Junca H."/>
            <person name="Goodwin L.A."/>
            <person name="Daligault H.E."/>
            <person name="Bruce D.C."/>
            <person name="Detter J.C."/>
            <person name="Tapia R."/>
            <person name="Han C.S."/>
            <person name="Land M.L."/>
            <person name="Hauser L.J."/>
            <person name="Smidt H."/>
            <person name="Stams A.J."/>
        </authorList>
    </citation>
    <scope>NUCLEOTIDE SEQUENCE [LARGE SCALE GENOMIC DNA]</scope>
    <source>
        <strain evidence="7">DSM 14773 / CIP 107495 / K601</strain>
    </source>
</reference>
<evidence type="ECO:0000313" key="6">
    <source>
        <dbReference type="EMBL" id="AEB85117.1"/>
    </source>
</evidence>
<evidence type="ECO:0000259" key="5">
    <source>
        <dbReference type="PROSITE" id="PS51900"/>
    </source>
</evidence>
<dbReference type="Proteomes" id="UP000007938">
    <property type="component" value="Chromosome"/>
</dbReference>
<keyword evidence="1" id="KW-0229">DNA integration</keyword>
<dbReference type="AlphaFoldDB" id="F4GGG3"/>
<dbReference type="HOGENOM" id="CLU_043802_2_0_4"/>
<dbReference type="Gene3D" id="1.10.150.130">
    <property type="match status" value="1"/>
</dbReference>
<dbReference type="eggNOG" id="COG4973">
    <property type="taxonomic scope" value="Bacteria"/>
</dbReference>
<evidence type="ECO:0000256" key="4">
    <source>
        <dbReference type="SAM" id="MobiDB-lite"/>
    </source>
</evidence>
<dbReference type="KEGG" id="adk:Alide2_2766"/>
<dbReference type="EMBL" id="CP002657">
    <property type="protein sequence ID" value="AEB85117.1"/>
    <property type="molecule type" value="Genomic_DNA"/>
</dbReference>